<dbReference type="OrthoDB" id="10035640at2759"/>
<gene>
    <name evidence="1" type="ORF">DICPUDRAFT_147040</name>
</gene>
<sequence length="237" mass="26921">MGQTESTAKNNNSYNNGISSSTSSSNIYGSFGLDKSISNESLVKSNSTNEIITINQIEKKEYIDPELEVLYKTPVFYPLLSLDDEDNSDDDENENLESLGDEEKLIRFLKKKHQMTIPNMDPKFLLNLSIDVQTYLKNSTGYIHEQQNEIMQKIRDVETKQAKKFTNIMQIKTSDATQAQLSVKEVLDKVNKNIDKSKEIIFKIADLIEKIETSLPANEVKDLKDEMNATFGPLPQI</sequence>
<dbReference type="GeneID" id="10509318"/>
<dbReference type="Proteomes" id="UP000001064">
    <property type="component" value="Unassembled WGS sequence"/>
</dbReference>
<protein>
    <recommendedName>
        <fullName evidence="3">BLOC-1-related complex subunit 5</fullName>
    </recommendedName>
</protein>
<dbReference type="RefSeq" id="XP_003283413.1">
    <property type="nucleotide sequence ID" value="XM_003283365.1"/>
</dbReference>
<dbReference type="FunCoup" id="F0Z7I1">
    <property type="interactions" value="743"/>
</dbReference>
<evidence type="ECO:0000313" key="1">
    <source>
        <dbReference type="EMBL" id="EGC40064.1"/>
    </source>
</evidence>
<proteinExistence type="predicted"/>
<dbReference type="KEGG" id="dpp:DICPUDRAFT_147040"/>
<reference evidence="2" key="1">
    <citation type="journal article" date="2011" name="Genome Biol.">
        <title>Comparative genomics of the social amoebae Dictyostelium discoideum and Dictyostelium purpureum.</title>
        <authorList>
            <consortium name="US DOE Joint Genome Institute (JGI-PGF)"/>
            <person name="Sucgang R."/>
            <person name="Kuo A."/>
            <person name="Tian X."/>
            <person name="Salerno W."/>
            <person name="Parikh A."/>
            <person name="Feasley C.L."/>
            <person name="Dalin E."/>
            <person name="Tu H."/>
            <person name="Huang E."/>
            <person name="Barry K."/>
            <person name="Lindquist E."/>
            <person name="Shapiro H."/>
            <person name="Bruce D."/>
            <person name="Schmutz J."/>
            <person name="Salamov A."/>
            <person name="Fey P."/>
            <person name="Gaudet P."/>
            <person name="Anjard C."/>
            <person name="Babu M.M."/>
            <person name="Basu S."/>
            <person name="Bushmanova Y."/>
            <person name="van der Wel H."/>
            <person name="Katoh-Kurasawa M."/>
            <person name="Dinh C."/>
            <person name="Coutinho P.M."/>
            <person name="Saito T."/>
            <person name="Elias M."/>
            <person name="Schaap P."/>
            <person name="Kay R.R."/>
            <person name="Henrissat B."/>
            <person name="Eichinger L."/>
            <person name="Rivero F."/>
            <person name="Putnam N.H."/>
            <person name="West C.M."/>
            <person name="Loomis W.F."/>
            <person name="Chisholm R.L."/>
            <person name="Shaulsky G."/>
            <person name="Strassmann J.E."/>
            <person name="Queller D.C."/>
            <person name="Kuspa A."/>
            <person name="Grigoriev I.V."/>
        </authorList>
    </citation>
    <scope>NUCLEOTIDE SEQUENCE [LARGE SCALE GENOMIC DNA]</scope>
    <source>
        <strain evidence="2">QSDP1</strain>
    </source>
</reference>
<evidence type="ECO:0008006" key="3">
    <source>
        <dbReference type="Google" id="ProtNLM"/>
    </source>
</evidence>
<name>F0Z7I1_DICPU</name>
<dbReference type="OMA" id="STGYIHE"/>
<evidence type="ECO:0000313" key="2">
    <source>
        <dbReference type="Proteomes" id="UP000001064"/>
    </source>
</evidence>
<dbReference type="VEuPathDB" id="AmoebaDB:DICPUDRAFT_147040"/>
<dbReference type="eggNOG" id="ENOG502RD6G">
    <property type="taxonomic scope" value="Eukaryota"/>
</dbReference>
<dbReference type="AlphaFoldDB" id="F0Z7I1"/>
<dbReference type="EMBL" id="GL870947">
    <property type="protein sequence ID" value="EGC40064.1"/>
    <property type="molecule type" value="Genomic_DNA"/>
</dbReference>
<accession>F0Z7I1</accession>
<organism evidence="1 2">
    <name type="scientific">Dictyostelium purpureum</name>
    <name type="common">Slime mold</name>
    <dbReference type="NCBI Taxonomy" id="5786"/>
    <lineage>
        <taxon>Eukaryota</taxon>
        <taxon>Amoebozoa</taxon>
        <taxon>Evosea</taxon>
        <taxon>Eumycetozoa</taxon>
        <taxon>Dictyostelia</taxon>
        <taxon>Dictyosteliales</taxon>
        <taxon>Dictyosteliaceae</taxon>
        <taxon>Dictyostelium</taxon>
    </lineage>
</organism>
<keyword evidence="2" id="KW-1185">Reference proteome</keyword>
<dbReference type="InParanoid" id="F0Z7I1"/>